<gene>
    <name evidence="16" type="primary">LOC108744993</name>
</gene>
<evidence type="ECO:0000256" key="7">
    <source>
        <dbReference type="ARBA" id="ARBA00023015"/>
    </source>
</evidence>
<feature type="domain" description="R3H" evidence="14">
    <location>
        <begin position="922"/>
        <end position="987"/>
    </location>
</feature>
<dbReference type="CDD" id="cd02643">
    <property type="entry name" value="R3H_NF-X1"/>
    <property type="match status" value="1"/>
</dbReference>
<sequence>MFIILINFKGRNILIKGKKPYFAIAISQDNMSGSGGCSSSSNTSNRSTRYDINYPDRYKAADHVDNSNIPVLSSTLTPEAKEFKPNSNLYCNIETSEPSISNGAVRKNYKKSYYYSNQNYNRKNKGKDNNYNEYMSRGSDRKKYQKNREQDIRGNLRNMREDSSNGTDFENDTRYFPKSNDSSDYYRSVNNYNKNYYKQAYPNEFGNRSYRRNYNTSQKENFSKSYGKYTNSKTDLGSYNIVSKKENYQEISSVKPEIKPKKYNTSASNSRAFYLQKLNKKLDNVSQRERLEELIVHCLLECLVCYEKLKHHDKVWSCKQCYHVLHLNCVTKWAESSKMDSGWRCPACQNIYLQIPEKYVCYCGKITDPPYLPGHLPHSCDEVCGRKNRFCSHNCTLLCHPGPCPDCSIMVTRSCSCGSTVVMIKCSSKVPIQCSSICNKPLNCGSHKCTKVCHEGDCGPCKEIIKQECYCYKQGRVVSCTTETTGKTLYSCGENCEKLLECSNHKCQQMCHDGICNPCCRSPGLISTCPCGKKKLGDDRKSCLDPIPSCGQTCGKMLKCGQPGAHHFCKELCHEGDCPICPLTTSVKCRCGLMDKEMPCAKLTTRADDARCQKKCTKKRSCGKHKCNQNCCIDIEHICPLPCSRMLSCGNHRCDRTCHKGRCPPCLQSSFDELYCECGTSVIMPPVPCGTRPPACSMPCSRTRSCGHDPLHSCHSGSCPPCTVLIKTWCYGQHEQRATIPCHQQSFSCGLPCGKPMPCGRHNCIKPCHLGPCPQPCKQPCIKMRPGCGHQCNQPCHDPPCPETSCKQMVKVTCQCGLRFASKICLDLIGEYQTIAMSHLASKMEEIQRGETVDLSDLVVGKQTKKSAALKALECNDECRVVERNRRMAIALQVSGSDFQQKIIPKYSDYMRQWAKKNPTFCQYVHNKLTELVELAKQSRQKSRSFSFETMNKEKRHFVHEYCEHFGCESAAYDPEPNRNVVATALREKSFFPSYSLLEIIQRENGQRKVPGPQQLEKGQRSSSESVSMKVSGRLNRPPTPPGEYVDYFDQPPA</sequence>
<protein>
    <submittedName>
        <fullName evidence="16">Protein shuttle craft isoform X1</fullName>
    </submittedName>
</protein>
<evidence type="ECO:0000256" key="9">
    <source>
        <dbReference type="ARBA" id="ARBA00023242"/>
    </source>
</evidence>
<dbReference type="PANTHER" id="PTHR12360">
    <property type="entry name" value="NUCLEAR TRANSCRIPTION FACTOR, X-BOX BINDING 1 NFX1"/>
    <property type="match status" value="1"/>
</dbReference>
<comment type="similarity">
    <text evidence="2">Belongs to the NFX1 family.</text>
</comment>
<feature type="compositionally biased region" description="Low complexity" evidence="11">
    <location>
        <begin position="37"/>
        <end position="47"/>
    </location>
</feature>
<proteinExistence type="inferred from homology"/>
<feature type="domain" description="RING-type" evidence="13">
    <location>
        <begin position="302"/>
        <end position="349"/>
    </location>
</feature>
<evidence type="ECO:0000256" key="1">
    <source>
        <dbReference type="ARBA" id="ARBA00004123"/>
    </source>
</evidence>
<dbReference type="CDD" id="cd06008">
    <property type="entry name" value="NF-X1-zinc-finger"/>
    <property type="match status" value="7"/>
</dbReference>
<keyword evidence="6" id="KW-0862">Zinc</keyword>
<evidence type="ECO:0000259" key="14">
    <source>
        <dbReference type="PROSITE" id="PS51061"/>
    </source>
</evidence>
<dbReference type="InterPro" id="IPR034076">
    <property type="entry name" value="R3H_NF-X1"/>
</dbReference>
<dbReference type="Proteomes" id="UP000192223">
    <property type="component" value="Unplaced"/>
</dbReference>
<evidence type="ECO:0000259" key="12">
    <source>
        <dbReference type="PROSITE" id="PS50016"/>
    </source>
</evidence>
<feature type="domain" description="PHD-type" evidence="12">
    <location>
        <begin position="299"/>
        <end position="351"/>
    </location>
</feature>
<dbReference type="InterPro" id="IPR000967">
    <property type="entry name" value="Znf_NFX1"/>
</dbReference>
<feature type="region of interest" description="Disordered" evidence="11">
    <location>
        <begin position="31"/>
        <end position="50"/>
    </location>
</feature>
<evidence type="ECO:0000313" key="15">
    <source>
        <dbReference type="Proteomes" id="UP000192223"/>
    </source>
</evidence>
<dbReference type="RefSeq" id="XP_025832980.1">
    <property type="nucleotide sequence ID" value="XM_025977195.1"/>
</dbReference>
<evidence type="ECO:0000256" key="11">
    <source>
        <dbReference type="SAM" id="MobiDB-lite"/>
    </source>
</evidence>
<dbReference type="GO" id="GO:0005634">
    <property type="term" value="C:nucleus"/>
    <property type="evidence" value="ECO:0007669"/>
    <property type="project" value="UniProtKB-SubCell"/>
</dbReference>
<dbReference type="GeneID" id="108744993"/>
<dbReference type="Gene3D" id="3.30.1370.50">
    <property type="entry name" value="R3H-like domain"/>
    <property type="match status" value="1"/>
</dbReference>
<evidence type="ECO:0000256" key="6">
    <source>
        <dbReference type="ARBA" id="ARBA00022833"/>
    </source>
</evidence>
<feature type="compositionally biased region" description="Low complexity" evidence="11">
    <location>
        <begin position="1022"/>
        <end position="1032"/>
    </location>
</feature>
<evidence type="ECO:0000259" key="13">
    <source>
        <dbReference type="PROSITE" id="PS50089"/>
    </source>
</evidence>
<evidence type="ECO:0000256" key="10">
    <source>
        <dbReference type="PROSITE-ProRule" id="PRU00175"/>
    </source>
</evidence>
<dbReference type="GO" id="GO:0000122">
    <property type="term" value="P:negative regulation of transcription by RNA polymerase II"/>
    <property type="evidence" value="ECO:0007669"/>
    <property type="project" value="TreeGrafter"/>
</dbReference>
<dbReference type="GO" id="GO:0000977">
    <property type="term" value="F:RNA polymerase II transcription regulatory region sequence-specific DNA binding"/>
    <property type="evidence" value="ECO:0007669"/>
    <property type="project" value="TreeGrafter"/>
</dbReference>
<keyword evidence="4" id="KW-0677">Repeat</keyword>
<evidence type="ECO:0000256" key="3">
    <source>
        <dbReference type="ARBA" id="ARBA00022723"/>
    </source>
</evidence>
<dbReference type="KEGG" id="apln:108744993"/>
<keyword evidence="7" id="KW-0805">Transcription regulation</keyword>
<reference evidence="16" key="1">
    <citation type="submission" date="2025-08" db="UniProtKB">
        <authorList>
            <consortium name="RefSeq"/>
        </authorList>
    </citation>
    <scope>IDENTIFICATION</scope>
    <source>
        <tissue evidence="16">Entire body</tissue>
    </source>
</reference>
<evidence type="ECO:0000256" key="4">
    <source>
        <dbReference type="ARBA" id="ARBA00022737"/>
    </source>
</evidence>
<dbReference type="CTD" id="34888"/>
<dbReference type="InterPro" id="IPR001374">
    <property type="entry name" value="R3H_dom"/>
</dbReference>
<feature type="region of interest" description="Disordered" evidence="11">
    <location>
        <begin position="1006"/>
        <end position="1054"/>
    </location>
</feature>
<keyword evidence="15" id="KW-1185">Reference proteome</keyword>
<accession>A0A7F5RAI5</accession>
<keyword evidence="3" id="KW-0479">Metal-binding</keyword>
<feature type="compositionally biased region" description="Basic and acidic residues" evidence="11">
    <location>
        <begin position="138"/>
        <end position="163"/>
    </location>
</feature>
<evidence type="ECO:0000256" key="8">
    <source>
        <dbReference type="ARBA" id="ARBA00023163"/>
    </source>
</evidence>
<dbReference type="PROSITE" id="PS50089">
    <property type="entry name" value="ZF_RING_2"/>
    <property type="match status" value="1"/>
</dbReference>
<keyword evidence="8" id="KW-0804">Transcription</keyword>
<dbReference type="PROSITE" id="PS50016">
    <property type="entry name" value="ZF_PHD_2"/>
    <property type="match status" value="1"/>
</dbReference>
<organism evidence="15 16">
    <name type="scientific">Agrilus planipennis</name>
    <name type="common">Emerald ash borer</name>
    <name type="synonym">Agrilus marcopoli</name>
    <dbReference type="NCBI Taxonomy" id="224129"/>
    <lineage>
        <taxon>Eukaryota</taxon>
        <taxon>Metazoa</taxon>
        <taxon>Ecdysozoa</taxon>
        <taxon>Arthropoda</taxon>
        <taxon>Hexapoda</taxon>
        <taxon>Insecta</taxon>
        <taxon>Pterygota</taxon>
        <taxon>Neoptera</taxon>
        <taxon>Endopterygota</taxon>
        <taxon>Coleoptera</taxon>
        <taxon>Polyphaga</taxon>
        <taxon>Elateriformia</taxon>
        <taxon>Buprestoidea</taxon>
        <taxon>Buprestidae</taxon>
        <taxon>Agrilinae</taxon>
        <taxon>Agrilus</taxon>
    </lineage>
</organism>
<dbReference type="GO" id="GO:0008270">
    <property type="term" value="F:zinc ion binding"/>
    <property type="evidence" value="ECO:0007669"/>
    <property type="project" value="UniProtKB-KW"/>
</dbReference>
<dbReference type="GO" id="GO:0000981">
    <property type="term" value="F:DNA-binding transcription factor activity, RNA polymerase II-specific"/>
    <property type="evidence" value="ECO:0007669"/>
    <property type="project" value="TreeGrafter"/>
</dbReference>
<dbReference type="PANTHER" id="PTHR12360:SF12">
    <property type="entry name" value="TRANSCRIPTIONAL REPRESSOR NF-X1"/>
    <property type="match status" value="1"/>
</dbReference>
<dbReference type="Pfam" id="PF01424">
    <property type="entry name" value="R3H"/>
    <property type="match status" value="1"/>
</dbReference>
<keyword evidence="5 10" id="KW-0863">Zinc-finger</keyword>
<dbReference type="SMART" id="SM00438">
    <property type="entry name" value="ZnF_NFX"/>
    <property type="match status" value="9"/>
</dbReference>
<dbReference type="AlphaFoldDB" id="A0A7F5RAI5"/>
<name>A0A7F5RAI5_AGRPL</name>
<dbReference type="InterPro" id="IPR019787">
    <property type="entry name" value="Znf_PHD-finger"/>
</dbReference>
<feature type="region of interest" description="Disordered" evidence="11">
    <location>
        <begin position="117"/>
        <end position="176"/>
    </location>
</feature>
<dbReference type="SMART" id="SM00393">
    <property type="entry name" value="R3H"/>
    <property type="match status" value="1"/>
</dbReference>
<dbReference type="PROSITE" id="PS51061">
    <property type="entry name" value="R3H"/>
    <property type="match status" value="1"/>
</dbReference>
<dbReference type="InterPro" id="IPR036867">
    <property type="entry name" value="R3H_dom_sf"/>
</dbReference>
<dbReference type="InParanoid" id="A0A7F5RAI5"/>
<dbReference type="InterPro" id="IPR034078">
    <property type="entry name" value="NFX1_fam"/>
</dbReference>
<keyword evidence="9" id="KW-0539">Nucleus</keyword>
<dbReference type="InterPro" id="IPR001841">
    <property type="entry name" value="Znf_RING"/>
</dbReference>
<evidence type="ECO:0000256" key="2">
    <source>
        <dbReference type="ARBA" id="ARBA00007269"/>
    </source>
</evidence>
<evidence type="ECO:0000313" key="16">
    <source>
        <dbReference type="RefSeq" id="XP_025832980.1"/>
    </source>
</evidence>
<evidence type="ECO:0000256" key="5">
    <source>
        <dbReference type="ARBA" id="ARBA00022771"/>
    </source>
</evidence>
<dbReference type="SUPFAM" id="SSF57850">
    <property type="entry name" value="RING/U-box"/>
    <property type="match status" value="1"/>
</dbReference>
<dbReference type="SUPFAM" id="SSF82708">
    <property type="entry name" value="R3H domain"/>
    <property type="match status" value="1"/>
</dbReference>
<dbReference type="Pfam" id="PF01422">
    <property type="entry name" value="zf-NF-X1"/>
    <property type="match status" value="8"/>
</dbReference>
<dbReference type="OrthoDB" id="6512771at2759"/>
<dbReference type="FunCoup" id="A0A7F5RAI5">
    <property type="interactions" value="2710"/>
</dbReference>
<comment type="subcellular location">
    <subcellularLocation>
        <location evidence="1">Nucleus</location>
    </subcellularLocation>
</comment>